<dbReference type="PANTHER" id="PTHR46229:SF2">
    <property type="entry name" value="BOLA-LIKE PROTEIN 1"/>
    <property type="match status" value="1"/>
</dbReference>
<protein>
    <recommendedName>
        <fullName evidence="3">BolA family transcriptional regulator</fullName>
    </recommendedName>
</protein>
<dbReference type="InterPro" id="IPR036065">
    <property type="entry name" value="BolA-like_sf"/>
</dbReference>
<sequence length="82" mass="9174">MEPESLKELIANGIPNAKIEVIDTTGSKDHFSAVVISSSFEGLSLIDQHKEVYKAVGEHMTKEIHALQLKTFSPKQWEKHNS</sequence>
<organism evidence="2">
    <name type="scientific">marine metagenome</name>
    <dbReference type="NCBI Taxonomy" id="408172"/>
    <lineage>
        <taxon>unclassified sequences</taxon>
        <taxon>metagenomes</taxon>
        <taxon>ecological metagenomes</taxon>
    </lineage>
</organism>
<dbReference type="InterPro" id="IPR002634">
    <property type="entry name" value="BolA"/>
</dbReference>
<dbReference type="SUPFAM" id="SSF82657">
    <property type="entry name" value="BolA-like"/>
    <property type="match status" value="1"/>
</dbReference>
<gene>
    <name evidence="2" type="ORF">METZ01_LOCUS136508</name>
</gene>
<dbReference type="EMBL" id="UINC01019766">
    <property type="protein sequence ID" value="SVA83654.1"/>
    <property type="molecule type" value="Genomic_DNA"/>
</dbReference>
<name>A0A381Z3E0_9ZZZZ</name>
<dbReference type="InterPro" id="IPR050961">
    <property type="entry name" value="BolA/IbaG_stress_morph_reg"/>
</dbReference>
<dbReference type="Pfam" id="PF01722">
    <property type="entry name" value="BolA"/>
    <property type="match status" value="1"/>
</dbReference>
<comment type="similarity">
    <text evidence="1">Belongs to the BolA/IbaG family.</text>
</comment>
<accession>A0A381Z3E0</accession>
<evidence type="ECO:0000313" key="2">
    <source>
        <dbReference type="EMBL" id="SVA83654.1"/>
    </source>
</evidence>
<dbReference type="PANTHER" id="PTHR46229">
    <property type="entry name" value="BOLA TRANSCRIPTION REGULATOR"/>
    <property type="match status" value="1"/>
</dbReference>
<proteinExistence type="inferred from homology"/>
<dbReference type="Gene3D" id="3.10.20.90">
    <property type="entry name" value="Phosphatidylinositol 3-kinase Catalytic Subunit, Chain A, domain 1"/>
    <property type="match status" value="1"/>
</dbReference>
<dbReference type="PIRSF" id="PIRSF003113">
    <property type="entry name" value="BolA"/>
    <property type="match status" value="1"/>
</dbReference>
<dbReference type="AlphaFoldDB" id="A0A381Z3E0"/>
<evidence type="ECO:0008006" key="3">
    <source>
        <dbReference type="Google" id="ProtNLM"/>
    </source>
</evidence>
<evidence type="ECO:0000256" key="1">
    <source>
        <dbReference type="ARBA" id="ARBA00005578"/>
    </source>
</evidence>
<reference evidence="2" key="1">
    <citation type="submission" date="2018-05" db="EMBL/GenBank/DDBJ databases">
        <authorList>
            <person name="Lanie J.A."/>
            <person name="Ng W.-L."/>
            <person name="Kazmierczak K.M."/>
            <person name="Andrzejewski T.M."/>
            <person name="Davidsen T.M."/>
            <person name="Wayne K.J."/>
            <person name="Tettelin H."/>
            <person name="Glass J.I."/>
            <person name="Rusch D."/>
            <person name="Podicherti R."/>
            <person name="Tsui H.-C.T."/>
            <person name="Winkler M.E."/>
        </authorList>
    </citation>
    <scope>NUCLEOTIDE SEQUENCE</scope>
</reference>